<name>A0A2I0T4U7_LIMLA</name>
<dbReference type="InterPro" id="IPR036691">
    <property type="entry name" value="Endo/exonu/phosph_ase_sf"/>
</dbReference>
<evidence type="ECO:0000313" key="1">
    <source>
        <dbReference type="EMBL" id="PKU28821.1"/>
    </source>
</evidence>
<reference evidence="2" key="2">
    <citation type="submission" date="2017-12" db="EMBL/GenBank/DDBJ databases">
        <title>Genome sequence of the Bar-tailed Godwit (Limosa lapponica baueri).</title>
        <authorList>
            <person name="Lima N.C.B."/>
            <person name="Parody-Merino A.M."/>
            <person name="Battley P.F."/>
            <person name="Fidler A.E."/>
            <person name="Prosdocimi F."/>
        </authorList>
    </citation>
    <scope>NUCLEOTIDE SEQUENCE [LARGE SCALE GENOMIC DNA]</scope>
</reference>
<dbReference type="SUPFAM" id="SSF56219">
    <property type="entry name" value="DNase I-like"/>
    <property type="match status" value="1"/>
</dbReference>
<dbReference type="GO" id="GO:0061343">
    <property type="term" value="P:cell adhesion involved in heart morphogenesis"/>
    <property type="evidence" value="ECO:0007669"/>
    <property type="project" value="TreeGrafter"/>
</dbReference>
<dbReference type="PANTHER" id="PTHR33395">
    <property type="entry name" value="TRANSCRIPTASE, PUTATIVE-RELATED-RELATED"/>
    <property type="match status" value="1"/>
</dbReference>
<dbReference type="Gene3D" id="3.60.10.10">
    <property type="entry name" value="Endonuclease/exonuclease/phosphatase"/>
    <property type="match status" value="1"/>
</dbReference>
<evidence type="ECO:0000313" key="2">
    <source>
        <dbReference type="Proteomes" id="UP000233556"/>
    </source>
</evidence>
<reference evidence="2" key="1">
    <citation type="submission" date="2017-11" db="EMBL/GenBank/DDBJ databases">
        <authorList>
            <person name="Lima N.C."/>
            <person name="Parody-Merino A.M."/>
            <person name="Battley P.F."/>
            <person name="Fidler A.E."/>
            <person name="Prosdocimi F."/>
        </authorList>
    </citation>
    <scope>NUCLEOTIDE SEQUENCE [LARGE SCALE GENOMIC DNA]</scope>
</reference>
<proteinExistence type="predicted"/>
<dbReference type="Proteomes" id="UP000233556">
    <property type="component" value="Unassembled WGS sequence"/>
</dbReference>
<dbReference type="AlphaFoldDB" id="A0A2I0T4U7"/>
<keyword evidence="2" id="KW-1185">Reference proteome</keyword>
<dbReference type="GO" id="GO:0016301">
    <property type="term" value="F:kinase activity"/>
    <property type="evidence" value="ECO:0007669"/>
    <property type="project" value="UniProtKB-KW"/>
</dbReference>
<dbReference type="GO" id="GO:0007508">
    <property type="term" value="P:larval heart development"/>
    <property type="evidence" value="ECO:0007669"/>
    <property type="project" value="TreeGrafter"/>
</dbReference>
<gene>
    <name evidence="1" type="ORF">llap_20875</name>
</gene>
<sequence>MSQQCAQVAKKANSILACIRNSVASRTREVIIPLYSALKVAQPTAQLKCLYTNAHSVGNKWKELEATMLLESYDIVAITETWWEESYDWSVAIHNKLFRRDRRGRRGGGVALYVKEWIESEEMSLKPSLGSDDERVESLWDRCIPKSKKSGKGGRRPACLSRELLKNFKWKKEVDSAWKKGLTTWEDHKNVVRVCRDETRKAKNPLELKLARDVMVNKKGFGFGFFKYIGGKRKTRENVGPLLYETGAMVTEDAEKVELLNAFFASFFTAQASPQEPQALEVTEKVWMQEDFPLV</sequence>
<protein>
    <submittedName>
        <fullName evidence="1">Glycerol kinase</fullName>
    </submittedName>
</protein>
<keyword evidence="1" id="KW-0418">Kinase</keyword>
<accession>A0A2I0T4U7</accession>
<dbReference type="GO" id="GO:0031012">
    <property type="term" value="C:extracellular matrix"/>
    <property type="evidence" value="ECO:0007669"/>
    <property type="project" value="TreeGrafter"/>
</dbReference>
<organism evidence="1 2">
    <name type="scientific">Limosa lapponica baueri</name>
    <dbReference type="NCBI Taxonomy" id="1758121"/>
    <lineage>
        <taxon>Eukaryota</taxon>
        <taxon>Metazoa</taxon>
        <taxon>Chordata</taxon>
        <taxon>Craniata</taxon>
        <taxon>Vertebrata</taxon>
        <taxon>Euteleostomi</taxon>
        <taxon>Archelosauria</taxon>
        <taxon>Archosauria</taxon>
        <taxon>Dinosauria</taxon>
        <taxon>Saurischia</taxon>
        <taxon>Theropoda</taxon>
        <taxon>Coelurosauria</taxon>
        <taxon>Aves</taxon>
        <taxon>Neognathae</taxon>
        <taxon>Neoaves</taxon>
        <taxon>Charadriiformes</taxon>
        <taxon>Scolopacidae</taxon>
        <taxon>Limosa</taxon>
    </lineage>
</organism>
<dbReference type="PANTHER" id="PTHR33395:SF22">
    <property type="entry name" value="REVERSE TRANSCRIPTASE DOMAIN-CONTAINING PROTEIN"/>
    <property type="match status" value="1"/>
</dbReference>
<keyword evidence="1" id="KW-0808">Transferase</keyword>
<dbReference type="EMBL" id="KZ519106">
    <property type="protein sequence ID" value="PKU28821.1"/>
    <property type="molecule type" value="Genomic_DNA"/>
</dbReference>